<accession>A0A1S9PM99</accession>
<gene>
    <name evidence="1" type="ORF">BC343_03215</name>
</gene>
<dbReference type="AlphaFoldDB" id="A0A1S9PM99"/>
<dbReference type="STRING" id="1792845.BC343_03215"/>
<sequence>MLRIDIPQSSALINKDMFVDYNIPKPPNGTNTEINEDVVLLFDDEEQAVAYLDKLEEHADDLDDESPGKDVITALITAITEDAFVQAFIDAGE</sequence>
<dbReference type="RefSeq" id="WP_078346268.1">
    <property type="nucleotide sequence ID" value="NZ_MBTF01000001.1"/>
</dbReference>
<protein>
    <submittedName>
        <fullName evidence="1">Uncharacterized protein</fullName>
    </submittedName>
</protein>
<evidence type="ECO:0000313" key="2">
    <source>
        <dbReference type="Proteomes" id="UP000189739"/>
    </source>
</evidence>
<proteinExistence type="predicted"/>
<dbReference type="EMBL" id="MBTF01000001">
    <property type="protein sequence ID" value="OOQ62074.1"/>
    <property type="molecule type" value="Genomic_DNA"/>
</dbReference>
<dbReference type="Proteomes" id="UP000189739">
    <property type="component" value="Unassembled WGS sequence"/>
</dbReference>
<name>A0A1S9PM99_9SPHI</name>
<keyword evidence="2" id="KW-1185">Reference proteome</keyword>
<comment type="caution">
    <text evidence="1">The sequence shown here is derived from an EMBL/GenBank/DDBJ whole genome shotgun (WGS) entry which is preliminary data.</text>
</comment>
<evidence type="ECO:0000313" key="1">
    <source>
        <dbReference type="EMBL" id="OOQ62074.1"/>
    </source>
</evidence>
<organism evidence="1 2">
    <name type="scientific">Mucilaginibacter pedocola</name>
    <dbReference type="NCBI Taxonomy" id="1792845"/>
    <lineage>
        <taxon>Bacteria</taxon>
        <taxon>Pseudomonadati</taxon>
        <taxon>Bacteroidota</taxon>
        <taxon>Sphingobacteriia</taxon>
        <taxon>Sphingobacteriales</taxon>
        <taxon>Sphingobacteriaceae</taxon>
        <taxon>Mucilaginibacter</taxon>
    </lineage>
</organism>
<dbReference type="OrthoDB" id="798003at2"/>
<reference evidence="1 2" key="1">
    <citation type="submission" date="2016-07" db="EMBL/GenBank/DDBJ databases">
        <title>Genomic analysis of zinc-resistant bacterium Mucilaginibacter pedocola TBZ30.</title>
        <authorList>
            <person name="Huang J."/>
            <person name="Tang J."/>
        </authorList>
    </citation>
    <scope>NUCLEOTIDE SEQUENCE [LARGE SCALE GENOMIC DNA]</scope>
    <source>
        <strain evidence="1 2">TBZ30</strain>
    </source>
</reference>